<comment type="function">
    <text evidence="5">Part of the ABC transporter complex HmuTUV involved in hemin import. Responsible for energy coupling to the transport system.</text>
</comment>
<keyword evidence="3" id="KW-0067">ATP-binding</keyword>
<reference evidence="7 8" key="1">
    <citation type="submission" date="2015-07" db="EMBL/GenBank/DDBJ databases">
        <authorList>
            <person name="Kim K.M."/>
        </authorList>
    </citation>
    <scope>NUCLEOTIDE SEQUENCE [LARGE SCALE GENOMIC DNA]</scope>
    <source>
        <strain evidence="7 8">KCTC 12363</strain>
    </source>
</reference>
<dbReference type="AlphaFoldDB" id="A0A0H4PFJ7"/>
<dbReference type="PANTHER" id="PTHR42794:SF1">
    <property type="entry name" value="HEMIN IMPORT ATP-BINDING PROTEIN HMUV"/>
    <property type="match status" value="1"/>
</dbReference>
<organism evidence="7 8">
    <name type="scientific">Cyclobacterium amurskyense</name>
    <dbReference type="NCBI Taxonomy" id="320787"/>
    <lineage>
        <taxon>Bacteria</taxon>
        <taxon>Pseudomonadati</taxon>
        <taxon>Bacteroidota</taxon>
        <taxon>Cytophagia</taxon>
        <taxon>Cytophagales</taxon>
        <taxon>Cyclobacteriaceae</taxon>
        <taxon>Cyclobacterium</taxon>
    </lineage>
</organism>
<evidence type="ECO:0000313" key="8">
    <source>
        <dbReference type="Proteomes" id="UP000036520"/>
    </source>
</evidence>
<proteinExistence type="predicted"/>
<protein>
    <recommendedName>
        <fullName evidence="6">ABC transporter domain-containing protein</fullName>
    </recommendedName>
</protein>
<keyword evidence="1" id="KW-0813">Transport</keyword>
<keyword evidence="2" id="KW-0547">Nucleotide-binding</keyword>
<sequence length="267" mass="29679">MLTASNIQFRIRNRTILDTTSLELAAGQIIAILGPNGAGKSSLFNLLSGESSCTCGEVSYNGRSIAKYKARDLAELRAVMPQHSSVNFPFTVREVVELGLISIQPKSPEKTVDEVMALAQIKHLQGQEYYQLSGGEKQRVQLARVLAQVWERKPYPRYVLLDEPTSSLDIAQQHAVLEILLQLKSRNIGVLIILHDLNLAAQYADEIILLKSGKISYCGPMKEGMDGCLLEKVFDHPIRIMNCPVTNQLIVHSTNKPKMYSSSRAMQ</sequence>
<name>A0A0H4PFJ7_9BACT</name>
<keyword evidence="4" id="KW-1278">Translocase</keyword>
<keyword evidence="8" id="KW-1185">Reference proteome</keyword>
<feature type="domain" description="ABC transporter" evidence="6">
    <location>
        <begin position="2"/>
        <end position="237"/>
    </location>
</feature>
<dbReference type="PANTHER" id="PTHR42794">
    <property type="entry name" value="HEMIN IMPORT ATP-BINDING PROTEIN HMUV"/>
    <property type="match status" value="1"/>
</dbReference>
<dbReference type="CDD" id="cd03214">
    <property type="entry name" value="ABC_Iron-Siderophores_B12_Hemin"/>
    <property type="match status" value="1"/>
</dbReference>
<evidence type="ECO:0000256" key="5">
    <source>
        <dbReference type="ARBA" id="ARBA00037066"/>
    </source>
</evidence>
<dbReference type="KEGG" id="camu:CA2015_2182"/>
<dbReference type="NCBIfam" id="NF010068">
    <property type="entry name" value="PRK13548.1"/>
    <property type="match status" value="1"/>
</dbReference>
<evidence type="ECO:0000256" key="2">
    <source>
        <dbReference type="ARBA" id="ARBA00022741"/>
    </source>
</evidence>
<accession>A0A0H4PFJ7</accession>
<dbReference type="EMBL" id="CP012040">
    <property type="protein sequence ID" value="AKP51603.1"/>
    <property type="molecule type" value="Genomic_DNA"/>
</dbReference>
<gene>
    <name evidence="7" type="ORF">CA2015_2182</name>
</gene>
<dbReference type="SUPFAM" id="SSF52540">
    <property type="entry name" value="P-loop containing nucleoside triphosphate hydrolases"/>
    <property type="match status" value="1"/>
</dbReference>
<evidence type="ECO:0000313" key="7">
    <source>
        <dbReference type="EMBL" id="AKP51603.1"/>
    </source>
</evidence>
<dbReference type="OrthoDB" id="9785229at2"/>
<dbReference type="RefSeq" id="WP_048641920.1">
    <property type="nucleotide sequence ID" value="NZ_CP012040.1"/>
</dbReference>
<dbReference type="PROSITE" id="PS50893">
    <property type="entry name" value="ABC_TRANSPORTER_2"/>
    <property type="match status" value="1"/>
</dbReference>
<dbReference type="Pfam" id="PF00005">
    <property type="entry name" value="ABC_tran"/>
    <property type="match status" value="1"/>
</dbReference>
<evidence type="ECO:0000256" key="1">
    <source>
        <dbReference type="ARBA" id="ARBA00022448"/>
    </source>
</evidence>
<dbReference type="SMART" id="SM00382">
    <property type="entry name" value="AAA"/>
    <property type="match status" value="1"/>
</dbReference>
<dbReference type="GO" id="GO:0005524">
    <property type="term" value="F:ATP binding"/>
    <property type="evidence" value="ECO:0007669"/>
    <property type="project" value="UniProtKB-KW"/>
</dbReference>
<dbReference type="STRING" id="320787.CA2015_2182"/>
<dbReference type="InterPro" id="IPR003439">
    <property type="entry name" value="ABC_transporter-like_ATP-bd"/>
</dbReference>
<dbReference type="InterPro" id="IPR027417">
    <property type="entry name" value="P-loop_NTPase"/>
</dbReference>
<dbReference type="GO" id="GO:0016887">
    <property type="term" value="F:ATP hydrolysis activity"/>
    <property type="evidence" value="ECO:0007669"/>
    <property type="project" value="InterPro"/>
</dbReference>
<dbReference type="InterPro" id="IPR017871">
    <property type="entry name" value="ABC_transporter-like_CS"/>
</dbReference>
<dbReference type="Gene3D" id="3.40.50.300">
    <property type="entry name" value="P-loop containing nucleotide triphosphate hydrolases"/>
    <property type="match status" value="1"/>
</dbReference>
<evidence type="ECO:0000259" key="6">
    <source>
        <dbReference type="PROSITE" id="PS50893"/>
    </source>
</evidence>
<evidence type="ECO:0000256" key="4">
    <source>
        <dbReference type="ARBA" id="ARBA00022967"/>
    </source>
</evidence>
<dbReference type="PROSITE" id="PS00211">
    <property type="entry name" value="ABC_TRANSPORTER_1"/>
    <property type="match status" value="1"/>
</dbReference>
<dbReference type="Proteomes" id="UP000036520">
    <property type="component" value="Chromosome"/>
</dbReference>
<dbReference type="InterPro" id="IPR003593">
    <property type="entry name" value="AAA+_ATPase"/>
</dbReference>
<dbReference type="PATRIC" id="fig|320787.5.peg.2400"/>
<evidence type="ECO:0000256" key="3">
    <source>
        <dbReference type="ARBA" id="ARBA00022840"/>
    </source>
</evidence>